<feature type="domain" description="Peptidase M4 C-terminal" evidence="11">
    <location>
        <begin position="375"/>
        <end position="526"/>
    </location>
</feature>
<accession>A0ABW8JXG9</accession>
<evidence type="ECO:0000256" key="6">
    <source>
        <dbReference type="ARBA" id="ARBA00022833"/>
    </source>
</evidence>
<dbReference type="Gene3D" id="3.10.170.10">
    <property type="match status" value="1"/>
</dbReference>
<dbReference type="InterPro" id="IPR011096">
    <property type="entry name" value="FTP_domain"/>
</dbReference>
<reference evidence="13 14" key="1">
    <citation type="submission" date="2020-10" db="EMBL/GenBank/DDBJ databases">
        <title>Phylogeny of dyella-like bacteria.</title>
        <authorList>
            <person name="Fu J."/>
        </authorList>
    </citation>
    <scope>NUCLEOTIDE SEQUENCE [LARGE SCALE GENOMIC DNA]</scope>
    <source>
        <strain evidence="13 14">Gsoil3046</strain>
    </source>
</reference>
<dbReference type="Gene3D" id="3.10.450.40">
    <property type="match status" value="1"/>
</dbReference>
<comment type="subcellular location">
    <subcellularLocation>
        <location evidence="9">Secreted</location>
    </subcellularLocation>
</comment>
<gene>
    <name evidence="13" type="ORF">ISP17_18050</name>
</gene>
<keyword evidence="6 9" id="KW-0862">Zinc</keyword>
<dbReference type="PANTHER" id="PTHR33794">
    <property type="entry name" value="BACILLOLYSIN"/>
    <property type="match status" value="1"/>
</dbReference>
<evidence type="ECO:0000256" key="8">
    <source>
        <dbReference type="ARBA" id="ARBA00023145"/>
    </source>
</evidence>
<keyword evidence="5 9" id="KW-0378">Hydrolase</keyword>
<dbReference type="Pfam" id="PF01447">
    <property type="entry name" value="Peptidase_M4"/>
    <property type="match status" value="1"/>
</dbReference>
<dbReference type="Pfam" id="PF07504">
    <property type="entry name" value="FTP"/>
    <property type="match status" value="1"/>
</dbReference>
<dbReference type="InterPro" id="IPR013856">
    <property type="entry name" value="Peptidase_M4_domain"/>
</dbReference>
<feature type="chain" id="PRO_5044983776" description="Neutral metalloproteinase" evidence="9">
    <location>
        <begin position="25"/>
        <end position="532"/>
    </location>
</feature>
<proteinExistence type="inferred from homology"/>
<keyword evidence="2 9" id="KW-0645">Protease</keyword>
<organism evidence="13 14">
    <name type="scientific">Dyella ginsengisoli</name>
    <dbReference type="NCBI Taxonomy" id="363848"/>
    <lineage>
        <taxon>Bacteria</taxon>
        <taxon>Pseudomonadati</taxon>
        <taxon>Pseudomonadota</taxon>
        <taxon>Gammaproteobacteria</taxon>
        <taxon>Lysobacterales</taxon>
        <taxon>Rhodanobacteraceae</taxon>
        <taxon>Dyella</taxon>
    </lineage>
</organism>
<keyword evidence="8" id="KW-0865">Zymogen</keyword>
<keyword evidence="9" id="KW-0964">Secreted</keyword>
<keyword evidence="7 9" id="KW-0482">Metalloprotease</keyword>
<dbReference type="SUPFAM" id="SSF55486">
    <property type="entry name" value="Metalloproteases ('zincins'), catalytic domain"/>
    <property type="match status" value="1"/>
</dbReference>
<keyword evidence="4 9" id="KW-0732">Signal</keyword>
<name>A0ABW8JXG9_9GAMM</name>
<comment type="function">
    <text evidence="9">Extracellular zinc metalloprotease.</text>
</comment>
<evidence type="ECO:0000256" key="7">
    <source>
        <dbReference type="ARBA" id="ARBA00023049"/>
    </source>
</evidence>
<evidence type="ECO:0000256" key="9">
    <source>
        <dbReference type="RuleBase" id="RU366073"/>
    </source>
</evidence>
<keyword evidence="14" id="KW-1185">Reference proteome</keyword>
<dbReference type="PRINTS" id="PR00730">
    <property type="entry name" value="THERMOLYSIN"/>
</dbReference>
<evidence type="ECO:0000256" key="4">
    <source>
        <dbReference type="ARBA" id="ARBA00022729"/>
    </source>
</evidence>
<evidence type="ECO:0000313" key="14">
    <source>
        <dbReference type="Proteomes" id="UP001620460"/>
    </source>
</evidence>
<keyword evidence="3" id="KW-0479">Metal-binding</keyword>
<feature type="domain" description="FTP" evidence="12">
    <location>
        <begin position="66"/>
        <end position="103"/>
    </location>
</feature>
<dbReference type="InterPro" id="IPR050728">
    <property type="entry name" value="Zinc_Metalloprotease_M4"/>
</dbReference>
<dbReference type="Gene3D" id="1.10.390.10">
    <property type="entry name" value="Neutral Protease Domain 2"/>
    <property type="match status" value="1"/>
</dbReference>
<evidence type="ECO:0000259" key="12">
    <source>
        <dbReference type="Pfam" id="PF07504"/>
    </source>
</evidence>
<dbReference type="InterPro" id="IPR023612">
    <property type="entry name" value="Peptidase_M4"/>
</dbReference>
<evidence type="ECO:0000256" key="5">
    <source>
        <dbReference type="ARBA" id="ARBA00022801"/>
    </source>
</evidence>
<feature type="domain" description="Peptidase M4" evidence="10">
    <location>
        <begin position="231"/>
        <end position="372"/>
    </location>
</feature>
<evidence type="ECO:0000313" key="13">
    <source>
        <dbReference type="EMBL" id="MFK2905868.1"/>
    </source>
</evidence>
<dbReference type="CDD" id="cd09597">
    <property type="entry name" value="M4_TLP"/>
    <property type="match status" value="1"/>
</dbReference>
<dbReference type="EMBL" id="JADIKM010000006">
    <property type="protein sequence ID" value="MFK2905868.1"/>
    <property type="molecule type" value="Genomic_DNA"/>
</dbReference>
<comment type="cofactor">
    <cofactor evidence="9">
        <name>Zn(2+)</name>
        <dbReference type="ChEBI" id="CHEBI:29105"/>
    </cofactor>
</comment>
<dbReference type="Pfam" id="PF02868">
    <property type="entry name" value="Peptidase_M4_C"/>
    <property type="match status" value="1"/>
</dbReference>
<dbReference type="PANTHER" id="PTHR33794:SF1">
    <property type="entry name" value="BACILLOLYSIN"/>
    <property type="match status" value="1"/>
</dbReference>
<dbReference type="InterPro" id="IPR027268">
    <property type="entry name" value="Peptidase_M4/M1_CTD_sf"/>
</dbReference>
<comment type="similarity">
    <text evidence="1 9">Belongs to the peptidase M4 family.</text>
</comment>
<evidence type="ECO:0000256" key="3">
    <source>
        <dbReference type="ARBA" id="ARBA00022723"/>
    </source>
</evidence>
<dbReference type="InterPro" id="IPR001570">
    <property type="entry name" value="Peptidase_M4_C_domain"/>
</dbReference>
<evidence type="ECO:0000256" key="2">
    <source>
        <dbReference type="ARBA" id="ARBA00022670"/>
    </source>
</evidence>
<evidence type="ECO:0000259" key="11">
    <source>
        <dbReference type="Pfam" id="PF02868"/>
    </source>
</evidence>
<dbReference type="Proteomes" id="UP001620460">
    <property type="component" value="Unassembled WGS sequence"/>
</dbReference>
<dbReference type="EC" id="3.4.24.-" evidence="9"/>
<evidence type="ECO:0000256" key="1">
    <source>
        <dbReference type="ARBA" id="ARBA00009388"/>
    </source>
</evidence>
<dbReference type="Gene3D" id="3.10.450.490">
    <property type="match status" value="1"/>
</dbReference>
<comment type="caution">
    <text evidence="13">The sequence shown here is derived from an EMBL/GenBank/DDBJ whole genome shotgun (WGS) entry which is preliminary data.</text>
</comment>
<evidence type="ECO:0000259" key="10">
    <source>
        <dbReference type="Pfam" id="PF01447"/>
    </source>
</evidence>
<protein>
    <recommendedName>
        <fullName evidence="9">Neutral metalloproteinase</fullName>
        <ecNumber evidence="9">3.4.24.-</ecNumber>
    </recommendedName>
</protein>
<feature type="signal peptide" evidence="9">
    <location>
        <begin position="1"/>
        <end position="24"/>
    </location>
</feature>
<sequence>MLQKKLMGAILAVLGAGATSVAGAAGTTHIEAGRLGRLSAAPLASRLGLGVNTSLVQREAIATRHGTIKTREQQTFRGVPVYGSHVVVERDRSGNVLAVAGEVQRDPGKQLASVTPRLTALQAQAALKQHMGQLAAPGLRNGEATLFVYPKAGGAVTLAYRTSYLVPVKGHMSRPTAIVDANTGAVIRQWEGITTGRLPPGGSTTPVAVSATGPGGNQLTGEYFYDGSGPGQEKLDAQKSGTTCYLQDADVATYNLAGGQRVVQWSFGCVGSDPSRYVSSGDAINGAFSPINDAHHFGGVVQNMYRDWFAEPALTTDGSTPMQLAMWVHYGTNYENAFWDGREMVFGDGDQYFYPFVVLDITGHEISHGFTEQHSGLEYTAQSGGMNEAFSDMAGEAVKFYDRGANDFMVGADIVKPSTVPLLGLPALRDMCTPSNDGASIDNAAQYYDGIDVHYSSGVYNRAFCTLAKTAGWDTRKAFEVFHDANALYWGPSETFDTGACGVEGAAKDRGYAVADVTAAFTAVGVTCAAPR</sequence>